<accession>A0A0F5K2F6</accession>
<comment type="caution">
    <text evidence="1">The sequence shown here is derived from an EMBL/GenBank/DDBJ whole genome shotgun (WGS) entry which is preliminary data.</text>
</comment>
<protein>
    <submittedName>
        <fullName evidence="1">Uncharacterized protein</fullName>
    </submittedName>
</protein>
<evidence type="ECO:0000313" key="1">
    <source>
        <dbReference type="EMBL" id="KKB64044.1"/>
    </source>
</evidence>
<sequence>MVTTLLTDNARRPHALPDVLLTHFCQTNRDPESVAVVIDVALPGWCTYLTKNAGSSIDTIA</sequence>
<gene>
    <name evidence="1" type="ORF">WM40_08290</name>
</gene>
<dbReference type="AlphaFoldDB" id="A0A0F5K2F6"/>
<dbReference type="STRING" id="28092.WM40_08290"/>
<evidence type="ECO:0000313" key="2">
    <source>
        <dbReference type="Proteomes" id="UP000033618"/>
    </source>
</evidence>
<name>A0A0F5K2F6_9BURK</name>
<dbReference type="EMBL" id="LAQU01000006">
    <property type="protein sequence ID" value="KKB64044.1"/>
    <property type="molecule type" value="Genomic_DNA"/>
</dbReference>
<organism evidence="1 2">
    <name type="scientific">Robbsia andropogonis</name>
    <dbReference type="NCBI Taxonomy" id="28092"/>
    <lineage>
        <taxon>Bacteria</taxon>
        <taxon>Pseudomonadati</taxon>
        <taxon>Pseudomonadota</taxon>
        <taxon>Betaproteobacteria</taxon>
        <taxon>Burkholderiales</taxon>
        <taxon>Burkholderiaceae</taxon>
        <taxon>Robbsia</taxon>
    </lineage>
</organism>
<reference evidence="1 2" key="1">
    <citation type="submission" date="2015-03" db="EMBL/GenBank/DDBJ databases">
        <title>Draft Genome Sequence of Burkholderia andropogonis type strain ICMP2807, isolated from Sorghum bicolor.</title>
        <authorList>
            <person name="Lopes-Santos L."/>
            <person name="Castro D.B."/>
            <person name="Ottoboni L.M."/>
            <person name="Park D."/>
            <person name="Weirc B.S."/>
            <person name="Destefano S.A."/>
        </authorList>
    </citation>
    <scope>NUCLEOTIDE SEQUENCE [LARGE SCALE GENOMIC DNA]</scope>
    <source>
        <strain evidence="1 2">ICMP2807</strain>
    </source>
</reference>
<keyword evidence="2" id="KW-1185">Reference proteome</keyword>
<proteinExistence type="predicted"/>
<dbReference type="PATRIC" id="fig|28092.6.peg.1964"/>
<dbReference type="RefSeq" id="WP_024901458.1">
    <property type="nucleotide sequence ID" value="NZ_CADFGU010000002.1"/>
</dbReference>
<dbReference type="Proteomes" id="UP000033618">
    <property type="component" value="Unassembled WGS sequence"/>
</dbReference>